<sequence>MTVYPSYCTEEASVFPCSGDQPDHSGLNSRFTNLNRKTPGAFPHSSLYPRYQSPLLNNLPWIEPSLSSSLSTFFPSHTSSSSSWNNGVFSRASSSSSISAEQHECAAAYVQMLSSKTQLSPYATPCVNCGATATPLWRRDGTGHYLCNACELYKKMNGENRPLIRAKKRLVSKRPGTQCVNCQTSMTTLWRRNASGEPVCNACGLYFKLHNVNRPLAMKKDGIQTRNRKVSSKNKKGMKPLGEKFSMTPLDMFPLSPTALGVYSSVYSQSVQGTTAFQNHASLTYP</sequence>
<name>A0A553QU38_9TELE</name>
<dbReference type="Pfam" id="PF00320">
    <property type="entry name" value="GATA"/>
    <property type="match status" value="2"/>
</dbReference>
<keyword evidence="4 11" id="KW-0863">Zinc-finger</keyword>
<dbReference type="GO" id="GO:0045165">
    <property type="term" value="P:cell fate commitment"/>
    <property type="evidence" value="ECO:0007669"/>
    <property type="project" value="TreeGrafter"/>
</dbReference>
<evidence type="ECO:0000256" key="2">
    <source>
        <dbReference type="ARBA" id="ARBA00022723"/>
    </source>
</evidence>
<dbReference type="Gene3D" id="3.30.50.10">
    <property type="entry name" value="Erythroid Transcription Factor GATA-1, subunit A"/>
    <property type="match status" value="2"/>
</dbReference>
<dbReference type="CDD" id="cd00202">
    <property type="entry name" value="ZnF_GATA"/>
    <property type="match status" value="2"/>
</dbReference>
<keyword evidence="7" id="KW-0238">DNA-binding</keyword>
<evidence type="ECO:0000256" key="11">
    <source>
        <dbReference type="PROSITE-ProRule" id="PRU00094"/>
    </source>
</evidence>
<dbReference type="GO" id="GO:0045944">
    <property type="term" value="P:positive regulation of transcription by RNA polymerase II"/>
    <property type="evidence" value="ECO:0007669"/>
    <property type="project" value="TreeGrafter"/>
</dbReference>
<dbReference type="SUPFAM" id="SSF57716">
    <property type="entry name" value="Glucocorticoid receptor-like (DNA-binding domain)"/>
    <property type="match status" value="2"/>
</dbReference>
<evidence type="ECO:0000256" key="8">
    <source>
        <dbReference type="ARBA" id="ARBA00023159"/>
    </source>
</evidence>
<protein>
    <recommendedName>
        <fullName evidence="12">GATA-type domain-containing protein</fullName>
    </recommendedName>
</protein>
<evidence type="ECO:0000313" key="13">
    <source>
        <dbReference type="EMBL" id="TRY93475.1"/>
    </source>
</evidence>
<accession>A0A553QU38</accession>
<comment type="caution">
    <text evidence="13">The sequence shown here is derived from an EMBL/GenBank/DDBJ whole genome shotgun (WGS) entry which is preliminary data.</text>
</comment>
<dbReference type="STRING" id="623744.A0A553QU38"/>
<keyword evidence="10" id="KW-0539">Nucleus</keyword>
<evidence type="ECO:0000256" key="6">
    <source>
        <dbReference type="ARBA" id="ARBA00023015"/>
    </source>
</evidence>
<dbReference type="FunFam" id="3.30.50.10:FF:000032">
    <property type="entry name" value="Transcription factor GATA-3"/>
    <property type="match status" value="1"/>
</dbReference>
<evidence type="ECO:0000256" key="3">
    <source>
        <dbReference type="ARBA" id="ARBA00022737"/>
    </source>
</evidence>
<dbReference type="InterPro" id="IPR039355">
    <property type="entry name" value="Transcription_factor_GATA"/>
</dbReference>
<keyword evidence="14" id="KW-1185">Reference proteome</keyword>
<keyword evidence="9" id="KW-0804">Transcription</keyword>
<keyword evidence="6" id="KW-0805">Transcription regulation</keyword>
<evidence type="ECO:0000256" key="9">
    <source>
        <dbReference type="ARBA" id="ARBA00023163"/>
    </source>
</evidence>
<feature type="domain" description="GATA-type" evidence="12">
    <location>
        <begin position="173"/>
        <end position="226"/>
    </location>
</feature>
<dbReference type="PROSITE" id="PS00344">
    <property type="entry name" value="GATA_ZN_FINGER_1"/>
    <property type="match status" value="2"/>
</dbReference>
<feature type="domain" description="GATA-type" evidence="12">
    <location>
        <begin position="126"/>
        <end position="174"/>
    </location>
</feature>
<evidence type="ECO:0000313" key="14">
    <source>
        <dbReference type="Proteomes" id="UP000316079"/>
    </source>
</evidence>
<dbReference type="SMART" id="SM00401">
    <property type="entry name" value="ZnF_GATA"/>
    <property type="match status" value="2"/>
</dbReference>
<dbReference type="PROSITE" id="PS50114">
    <property type="entry name" value="GATA_ZN_FINGER_2"/>
    <property type="match status" value="2"/>
</dbReference>
<keyword evidence="3" id="KW-0677">Repeat</keyword>
<reference evidence="13 14" key="1">
    <citation type="journal article" date="2019" name="Sci. Data">
        <title>Hybrid genome assembly and annotation of Danionella translucida.</title>
        <authorList>
            <person name="Kadobianskyi M."/>
            <person name="Schulze L."/>
            <person name="Schuelke M."/>
            <person name="Judkewitz B."/>
        </authorList>
    </citation>
    <scope>NUCLEOTIDE SEQUENCE [LARGE SCALE GENOMIC DNA]</scope>
    <source>
        <strain evidence="13 14">Bolton</strain>
    </source>
</reference>
<dbReference type="GO" id="GO:0000981">
    <property type="term" value="F:DNA-binding transcription factor activity, RNA polymerase II-specific"/>
    <property type="evidence" value="ECO:0007669"/>
    <property type="project" value="TreeGrafter"/>
</dbReference>
<dbReference type="GO" id="GO:0008270">
    <property type="term" value="F:zinc ion binding"/>
    <property type="evidence" value="ECO:0007669"/>
    <property type="project" value="UniProtKB-KW"/>
</dbReference>
<evidence type="ECO:0000256" key="5">
    <source>
        <dbReference type="ARBA" id="ARBA00022833"/>
    </source>
</evidence>
<dbReference type="PANTHER" id="PTHR10071:SF190">
    <property type="entry name" value="ERYTHROID TRANSCRIPTION FACTOR"/>
    <property type="match status" value="1"/>
</dbReference>
<dbReference type="AlphaFoldDB" id="A0A553QU38"/>
<keyword evidence="2" id="KW-0479">Metal-binding</keyword>
<dbReference type="InterPro" id="IPR013088">
    <property type="entry name" value="Znf_NHR/GATA"/>
</dbReference>
<evidence type="ECO:0000256" key="4">
    <source>
        <dbReference type="ARBA" id="ARBA00022771"/>
    </source>
</evidence>
<dbReference type="Proteomes" id="UP000316079">
    <property type="component" value="Unassembled WGS sequence"/>
</dbReference>
<proteinExistence type="predicted"/>
<dbReference type="InterPro" id="IPR000679">
    <property type="entry name" value="Znf_GATA"/>
</dbReference>
<dbReference type="GO" id="GO:0000978">
    <property type="term" value="F:RNA polymerase II cis-regulatory region sequence-specific DNA binding"/>
    <property type="evidence" value="ECO:0007669"/>
    <property type="project" value="TreeGrafter"/>
</dbReference>
<gene>
    <name evidence="13" type="ORF">DNTS_011693</name>
</gene>
<dbReference type="PRINTS" id="PR00619">
    <property type="entry name" value="GATAZNFINGER"/>
</dbReference>
<evidence type="ECO:0000256" key="7">
    <source>
        <dbReference type="ARBA" id="ARBA00023125"/>
    </source>
</evidence>
<evidence type="ECO:0000256" key="10">
    <source>
        <dbReference type="ARBA" id="ARBA00023242"/>
    </source>
</evidence>
<evidence type="ECO:0000259" key="12">
    <source>
        <dbReference type="PROSITE" id="PS50114"/>
    </source>
</evidence>
<dbReference type="EMBL" id="SRMA01025531">
    <property type="protein sequence ID" value="TRY93475.1"/>
    <property type="molecule type" value="Genomic_DNA"/>
</dbReference>
<evidence type="ECO:0000256" key="1">
    <source>
        <dbReference type="ARBA" id="ARBA00004123"/>
    </source>
</evidence>
<keyword evidence="8" id="KW-0010">Activator</keyword>
<comment type="subcellular location">
    <subcellularLocation>
        <location evidence="1">Nucleus</location>
    </subcellularLocation>
</comment>
<dbReference type="PANTHER" id="PTHR10071">
    <property type="entry name" value="TRANSCRIPTION FACTOR GATA FAMILY MEMBER"/>
    <property type="match status" value="1"/>
</dbReference>
<organism evidence="13 14">
    <name type="scientific">Danionella cerebrum</name>
    <dbReference type="NCBI Taxonomy" id="2873325"/>
    <lineage>
        <taxon>Eukaryota</taxon>
        <taxon>Metazoa</taxon>
        <taxon>Chordata</taxon>
        <taxon>Craniata</taxon>
        <taxon>Vertebrata</taxon>
        <taxon>Euteleostomi</taxon>
        <taxon>Actinopterygii</taxon>
        <taxon>Neopterygii</taxon>
        <taxon>Teleostei</taxon>
        <taxon>Ostariophysi</taxon>
        <taxon>Cypriniformes</taxon>
        <taxon>Danionidae</taxon>
        <taxon>Danioninae</taxon>
        <taxon>Danionella</taxon>
    </lineage>
</organism>
<dbReference type="OrthoDB" id="515401at2759"/>
<keyword evidence="5" id="KW-0862">Zinc</keyword>
<dbReference type="GO" id="GO:0000122">
    <property type="term" value="P:negative regulation of transcription by RNA polymerase II"/>
    <property type="evidence" value="ECO:0007669"/>
    <property type="project" value="TreeGrafter"/>
</dbReference>
<dbReference type="GO" id="GO:0005634">
    <property type="term" value="C:nucleus"/>
    <property type="evidence" value="ECO:0007669"/>
    <property type="project" value="UniProtKB-SubCell"/>
</dbReference>